<keyword evidence="2" id="KW-1133">Transmembrane helix</keyword>
<keyword evidence="2" id="KW-0472">Membrane</keyword>
<evidence type="ECO:0000313" key="4">
    <source>
        <dbReference type="EMBL" id="TYT27141.1"/>
    </source>
</evidence>
<dbReference type="PANTHER" id="PTHR48090:SF7">
    <property type="entry name" value="RFBJ PROTEIN"/>
    <property type="match status" value="1"/>
</dbReference>
<keyword evidence="4" id="KW-0808">Transferase</keyword>
<keyword evidence="5" id="KW-1185">Reference proteome</keyword>
<dbReference type="AlphaFoldDB" id="A0A5D4XUI0"/>
<feature type="transmembrane region" description="Helical" evidence="2">
    <location>
        <begin position="305"/>
        <end position="325"/>
    </location>
</feature>
<sequence>MATDRPVDASPTRWSPGPALRLHDPRHSLSPALYEIAVHSENAPIVSVLVPCYNEENAIDETIRKLDGALAVLERYEIIAIEDGSADRTLERLEALRSGFPRLRVVRHDRNRGYGAALKTGMRHSDAELVAIIDADGTYPIDDLPKLISLARDFDMVVGARTGANVTYSAVRKIPKFFLHRWINWIVNQKIPDINSGMRVFRKDMAQKFVRILPNGFSFTITITISALRNNYRVHFEPIDYFARKGNSKIHPIKDTLRFVQIIGRTGMYFAPLRILTPIILLLLAASALSLGYDAFVLQDMTEKSLVLLTMCLNVSIFAVLADMIDKRSDI</sequence>
<dbReference type="PANTHER" id="PTHR48090">
    <property type="entry name" value="UNDECAPRENYL-PHOSPHATE 4-DEOXY-4-FORMAMIDO-L-ARABINOSE TRANSFERASE-RELATED"/>
    <property type="match status" value="1"/>
</dbReference>
<feature type="region of interest" description="Disordered" evidence="1">
    <location>
        <begin position="1"/>
        <end position="21"/>
    </location>
</feature>
<dbReference type="InterPro" id="IPR001173">
    <property type="entry name" value="Glyco_trans_2-like"/>
</dbReference>
<dbReference type="Proteomes" id="UP000324973">
    <property type="component" value="Unassembled WGS sequence"/>
</dbReference>
<dbReference type="Pfam" id="PF00535">
    <property type="entry name" value="Glycos_transf_2"/>
    <property type="match status" value="1"/>
</dbReference>
<dbReference type="EMBL" id="VTFT01000001">
    <property type="protein sequence ID" value="TYT27141.1"/>
    <property type="molecule type" value="Genomic_DNA"/>
</dbReference>
<dbReference type="CDD" id="cd04179">
    <property type="entry name" value="DPM_DPG-synthase_like"/>
    <property type="match status" value="1"/>
</dbReference>
<protein>
    <submittedName>
        <fullName evidence="4">Glycosyltransferase family 2 protein</fullName>
    </submittedName>
</protein>
<reference evidence="4 5" key="1">
    <citation type="submission" date="2019-08" db="EMBL/GenBank/DDBJ databases">
        <title>Luteimonas viscosus sp. nov., isolated from soil of a sunflower field.</title>
        <authorList>
            <person name="Jianli Z."/>
            <person name="Ying Z."/>
        </authorList>
    </citation>
    <scope>NUCLEOTIDE SEQUENCE [LARGE SCALE GENOMIC DNA]</scope>
    <source>
        <strain evidence="4 5">XBU10</strain>
    </source>
</reference>
<name>A0A5D4XUI0_9GAMM</name>
<dbReference type="Gene3D" id="3.90.550.10">
    <property type="entry name" value="Spore Coat Polysaccharide Biosynthesis Protein SpsA, Chain A"/>
    <property type="match status" value="1"/>
</dbReference>
<feature type="transmembrane region" description="Helical" evidence="2">
    <location>
        <begin position="275"/>
        <end position="293"/>
    </location>
</feature>
<evidence type="ECO:0000256" key="2">
    <source>
        <dbReference type="SAM" id="Phobius"/>
    </source>
</evidence>
<dbReference type="InterPro" id="IPR050256">
    <property type="entry name" value="Glycosyltransferase_2"/>
</dbReference>
<comment type="caution">
    <text evidence="4">The sequence shown here is derived from an EMBL/GenBank/DDBJ whole genome shotgun (WGS) entry which is preliminary data.</text>
</comment>
<feature type="domain" description="Glycosyltransferase 2-like" evidence="3">
    <location>
        <begin position="47"/>
        <end position="207"/>
    </location>
</feature>
<organism evidence="4 5">
    <name type="scientific">Luteimonas viscosa</name>
    <dbReference type="NCBI Taxonomy" id="1132694"/>
    <lineage>
        <taxon>Bacteria</taxon>
        <taxon>Pseudomonadati</taxon>
        <taxon>Pseudomonadota</taxon>
        <taxon>Gammaproteobacteria</taxon>
        <taxon>Lysobacterales</taxon>
        <taxon>Lysobacteraceae</taxon>
        <taxon>Luteimonas</taxon>
    </lineage>
</organism>
<evidence type="ECO:0000313" key="5">
    <source>
        <dbReference type="Proteomes" id="UP000324973"/>
    </source>
</evidence>
<dbReference type="RefSeq" id="WP_149103695.1">
    <property type="nucleotide sequence ID" value="NZ_VTFT01000001.1"/>
</dbReference>
<evidence type="ECO:0000256" key="1">
    <source>
        <dbReference type="SAM" id="MobiDB-lite"/>
    </source>
</evidence>
<evidence type="ECO:0000259" key="3">
    <source>
        <dbReference type="Pfam" id="PF00535"/>
    </source>
</evidence>
<proteinExistence type="predicted"/>
<dbReference type="GO" id="GO:0016740">
    <property type="term" value="F:transferase activity"/>
    <property type="evidence" value="ECO:0007669"/>
    <property type="project" value="UniProtKB-KW"/>
</dbReference>
<dbReference type="OrthoDB" id="276604at2"/>
<dbReference type="SUPFAM" id="SSF53448">
    <property type="entry name" value="Nucleotide-diphospho-sugar transferases"/>
    <property type="match status" value="1"/>
</dbReference>
<accession>A0A5D4XUI0</accession>
<keyword evidence="2" id="KW-0812">Transmembrane</keyword>
<gene>
    <name evidence="4" type="ORF">FZO89_13215</name>
</gene>
<dbReference type="InterPro" id="IPR029044">
    <property type="entry name" value="Nucleotide-diphossugar_trans"/>
</dbReference>